<evidence type="ECO:0000256" key="1">
    <source>
        <dbReference type="SAM" id="Phobius"/>
    </source>
</evidence>
<keyword evidence="3" id="KW-1185">Reference proteome</keyword>
<feature type="transmembrane region" description="Helical" evidence="1">
    <location>
        <begin position="6"/>
        <end position="26"/>
    </location>
</feature>
<reference evidence="2 3" key="1">
    <citation type="journal article" date="2023" name="Plants (Basel)">
        <title>Bridging the Gap: Combining Genomics and Transcriptomics Approaches to Understand Stylosanthes scabra, an Orphan Legume from the Brazilian Caatinga.</title>
        <authorList>
            <person name="Ferreira-Neto J.R.C."/>
            <person name="da Silva M.D."/>
            <person name="Binneck E."/>
            <person name="de Melo N.F."/>
            <person name="da Silva R.H."/>
            <person name="de Melo A.L.T.M."/>
            <person name="Pandolfi V."/>
            <person name="Bustamante F.O."/>
            <person name="Brasileiro-Vidal A.C."/>
            <person name="Benko-Iseppon A.M."/>
        </authorList>
    </citation>
    <scope>NUCLEOTIDE SEQUENCE [LARGE SCALE GENOMIC DNA]</scope>
    <source>
        <tissue evidence="2">Leaves</tissue>
    </source>
</reference>
<keyword evidence="1" id="KW-1133">Transmembrane helix</keyword>
<dbReference type="EMBL" id="JASCZI010153906">
    <property type="protein sequence ID" value="MED6177737.1"/>
    <property type="molecule type" value="Genomic_DNA"/>
</dbReference>
<accession>A0ABU6VWH4</accession>
<proteinExistence type="predicted"/>
<keyword evidence="1" id="KW-0812">Transmembrane</keyword>
<comment type="caution">
    <text evidence="2">The sequence shown here is derived from an EMBL/GenBank/DDBJ whole genome shotgun (WGS) entry which is preliminary data.</text>
</comment>
<sequence length="100" mass="11330">MGQLHFLVGYVADLMIAKLAVLSWMISRQLSKLAIWAISLGRPIMIPIQTHSMLVGKIIRISIGEEIKGKESTTTFMIKIVFINPHFRDSSLIKIQESDY</sequence>
<name>A0ABU6VWH4_9FABA</name>
<evidence type="ECO:0000313" key="3">
    <source>
        <dbReference type="Proteomes" id="UP001341840"/>
    </source>
</evidence>
<organism evidence="2 3">
    <name type="scientific">Stylosanthes scabra</name>
    <dbReference type="NCBI Taxonomy" id="79078"/>
    <lineage>
        <taxon>Eukaryota</taxon>
        <taxon>Viridiplantae</taxon>
        <taxon>Streptophyta</taxon>
        <taxon>Embryophyta</taxon>
        <taxon>Tracheophyta</taxon>
        <taxon>Spermatophyta</taxon>
        <taxon>Magnoliopsida</taxon>
        <taxon>eudicotyledons</taxon>
        <taxon>Gunneridae</taxon>
        <taxon>Pentapetalae</taxon>
        <taxon>rosids</taxon>
        <taxon>fabids</taxon>
        <taxon>Fabales</taxon>
        <taxon>Fabaceae</taxon>
        <taxon>Papilionoideae</taxon>
        <taxon>50 kb inversion clade</taxon>
        <taxon>dalbergioids sensu lato</taxon>
        <taxon>Dalbergieae</taxon>
        <taxon>Pterocarpus clade</taxon>
        <taxon>Stylosanthes</taxon>
    </lineage>
</organism>
<evidence type="ECO:0000313" key="2">
    <source>
        <dbReference type="EMBL" id="MED6177737.1"/>
    </source>
</evidence>
<dbReference type="Proteomes" id="UP001341840">
    <property type="component" value="Unassembled WGS sequence"/>
</dbReference>
<protein>
    <submittedName>
        <fullName evidence="2">Uncharacterized protein</fullName>
    </submittedName>
</protein>
<gene>
    <name evidence="2" type="ORF">PIB30_100858</name>
</gene>
<keyword evidence="1" id="KW-0472">Membrane</keyword>